<proteinExistence type="predicted"/>
<evidence type="ECO:0000313" key="3">
    <source>
        <dbReference type="Proteomes" id="UP001292094"/>
    </source>
</evidence>
<protein>
    <submittedName>
        <fullName evidence="2">Uncharacterized protein</fullName>
    </submittedName>
</protein>
<sequence length="81" mass="8673">MDLDQGRCEKQQSPSRPLCHGKGQAPQGFSGIDLRKREGSESCVGWVDAAAFTGIPYQQPNTLPAALHTKTHPTLNDVVAG</sequence>
<dbReference type="EMBL" id="JAWZYT010000466">
    <property type="protein sequence ID" value="KAK4323153.1"/>
    <property type="molecule type" value="Genomic_DNA"/>
</dbReference>
<feature type="compositionally biased region" description="Basic and acidic residues" evidence="1">
    <location>
        <begin position="1"/>
        <end position="10"/>
    </location>
</feature>
<gene>
    <name evidence="2" type="ORF">Pmani_006102</name>
</gene>
<organism evidence="2 3">
    <name type="scientific">Petrolisthes manimaculis</name>
    <dbReference type="NCBI Taxonomy" id="1843537"/>
    <lineage>
        <taxon>Eukaryota</taxon>
        <taxon>Metazoa</taxon>
        <taxon>Ecdysozoa</taxon>
        <taxon>Arthropoda</taxon>
        <taxon>Crustacea</taxon>
        <taxon>Multicrustacea</taxon>
        <taxon>Malacostraca</taxon>
        <taxon>Eumalacostraca</taxon>
        <taxon>Eucarida</taxon>
        <taxon>Decapoda</taxon>
        <taxon>Pleocyemata</taxon>
        <taxon>Anomura</taxon>
        <taxon>Galatheoidea</taxon>
        <taxon>Porcellanidae</taxon>
        <taxon>Petrolisthes</taxon>
    </lineage>
</organism>
<dbReference type="AlphaFoldDB" id="A0AAE1QB02"/>
<evidence type="ECO:0000313" key="2">
    <source>
        <dbReference type="EMBL" id="KAK4323153.1"/>
    </source>
</evidence>
<keyword evidence="3" id="KW-1185">Reference proteome</keyword>
<feature type="region of interest" description="Disordered" evidence="1">
    <location>
        <begin position="1"/>
        <end position="32"/>
    </location>
</feature>
<evidence type="ECO:0000256" key="1">
    <source>
        <dbReference type="SAM" id="MobiDB-lite"/>
    </source>
</evidence>
<dbReference type="Proteomes" id="UP001292094">
    <property type="component" value="Unassembled WGS sequence"/>
</dbReference>
<accession>A0AAE1QB02</accession>
<comment type="caution">
    <text evidence="2">The sequence shown here is derived from an EMBL/GenBank/DDBJ whole genome shotgun (WGS) entry which is preliminary data.</text>
</comment>
<reference evidence="2" key="1">
    <citation type="submission" date="2023-11" db="EMBL/GenBank/DDBJ databases">
        <title>Genome assemblies of two species of porcelain crab, Petrolisthes cinctipes and Petrolisthes manimaculis (Anomura: Porcellanidae).</title>
        <authorList>
            <person name="Angst P."/>
        </authorList>
    </citation>
    <scope>NUCLEOTIDE SEQUENCE</scope>
    <source>
        <strain evidence="2">PB745_02</strain>
        <tissue evidence="2">Gill</tissue>
    </source>
</reference>
<name>A0AAE1QB02_9EUCA</name>